<keyword evidence="2" id="KW-1185">Reference proteome</keyword>
<reference evidence="1" key="1">
    <citation type="submission" date="2013-08" db="EMBL/GenBank/DDBJ databases">
        <title>Gene expansion shapes genome architecture in the human pathogen Lichtheimia corymbifera: an evolutionary genomics analysis in the ancient terrestrial Mucorales (Mucoromycotina).</title>
        <authorList>
            <person name="Schwartze V.U."/>
            <person name="Winter S."/>
            <person name="Shelest E."/>
            <person name="Marcet-Houben M."/>
            <person name="Horn F."/>
            <person name="Wehner S."/>
            <person name="Hoffmann K."/>
            <person name="Riege K."/>
            <person name="Sammeth M."/>
            <person name="Nowrousian M."/>
            <person name="Valiante V."/>
            <person name="Linde J."/>
            <person name="Jacobsen I.D."/>
            <person name="Marz M."/>
            <person name="Brakhage A.A."/>
            <person name="Gabaldon T."/>
            <person name="Bocker S."/>
            <person name="Voigt K."/>
        </authorList>
    </citation>
    <scope>NUCLEOTIDE SEQUENCE [LARGE SCALE GENOMIC DNA]</scope>
    <source>
        <strain evidence="1">FSU 9682</strain>
    </source>
</reference>
<gene>
    <name evidence="1" type="ORF">LCOR_00662.1</name>
</gene>
<comment type="caution">
    <text evidence="1">The sequence shown here is derived from an EMBL/GenBank/DDBJ whole genome shotgun (WGS) entry which is preliminary data.</text>
</comment>
<organism evidence="1 2">
    <name type="scientific">Lichtheimia corymbifera JMRC:FSU:9682</name>
    <dbReference type="NCBI Taxonomy" id="1263082"/>
    <lineage>
        <taxon>Eukaryota</taxon>
        <taxon>Fungi</taxon>
        <taxon>Fungi incertae sedis</taxon>
        <taxon>Mucoromycota</taxon>
        <taxon>Mucoromycotina</taxon>
        <taxon>Mucoromycetes</taxon>
        <taxon>Mucorales</taxon>
        <taxon>Lichtheimiaceae</taxon>
        <taxon>Lichtheimia</taxon>
    </lineage>
</organism>
<dbReference type="EMBL" id="CBTN010000002">
    <property type="protein sequence ID" value="CDH48894.1"/>
    <property type="molecule type" value="Genomic_DNA"/>
</dbReference>
<dbReference type="Proteomes" id="UP000027586">
    <property type="component" value="Unassembled WGS sequence"/>
</dbReference>
<dbReference type="VEuPathDB" id="FungiDB:LCOR_00662.1"/>
<dbReference type="AlphaFoldDB" id="A0A068RFX2"/>
<name>A0A068RFX2_9FUNG</name>
<evidence type="ECO:0000313" key="1">
    <source>
        <dbReference type="EMBL" id="CDH48894.1"/>
    </source>
</evidence>
<proteinExistence type="predicted"/>
<protein>
    <submittedName>
        <fullName evidence="1">Uncharacterized protein</fullName>
    </submittedName>
</protein>
<evidence type="ECO:0000313" key="2">
    <source>
        <dbReference type="Proteomes" id="UP000027586"/>
    </source>
</evidence>
<accession>A0A068RFX2</accession>
<sequence length="88" mass="9513">MQISILLPFIPVTSQVDHVESVGIIIVIESSVATVVNIFIQDCKLVTVRALAPTSSIIHGGKLAFVKDSSRPIHAIQSIIMLNRIHAT</sequence>